<keyword evidence="6" id="KW-0012">Acyltransferase</keyword>
<dbReference type="InterPro" id="IPR032672">
    <property type="entry name" value="TmcA/NAT10/Kre33"/>
</dbReference>
<dbReference type="InterPro" id="IPR000182">
    <property type="entry name" value="GNAT_dom"/>
</dbReference>
<dbReference type="Gene3D" id="3.40.630.30">
    <property type="match status" value="1"/>
</dbReference>
<evidence type="ECO:0000313" key="9">
    <source>
        <dbReference type="EMBL" id="KIH42602.1"/>
    </source>
</evidence>
<dbReference type="Proteomes" id="UP000054047">
    <property type="component" value="Unassembled WGS sequence"/>
</dbReference>
<comment type="subcellular location">
    <subcellularLocation>
        <location evidence="1">Nucleus</location>
        <location evidence="1">Nucleolus</location>
    </subcellularLocation>
</comment>
<name>A0A0C2BYY9_9BILA</name>
<protein>
    <submittedName>
        <fullName evidence="9">Uncharacterized protein</fullName>
    </submittedName>
</protein>
<evidence type="ECO:0000256" key="4">
    <source>
        <dbReference type="ARBA" id="ARBA00022741"/>
    </source>
</evidence>
<dbReference type="GO" id="GO:0005730">
    <property type="term" value="C:nucleolus"/>
    <property type="evidence" value="ECO:0007669"/>
    <property type="project" value="UniProtKB-SubCell"/>
</dbReference>
<keyword evidence="5" id="KW-0067">ATP-binding</keyword>
<dbReference type="GO" id="GO:0000049">
    <property type="term" value="F:tRNA binding"/>
    <property type="evidence" value="ECO:0007669"/>
    <property type="project" value="TreeGrafter"/>
</dbReference>
<evidence type="ECO:0000256" key="3">
    <source>
        <dbReference type="ARBA" id="ARBA00022694"/>
    </source>
</evidence>
<dbReference type="GO" id="GO:1990883">
    <property type="term" value="F:18S rRNA cytidine N-acetyltransferase activity"/>
    <property type="evidence" value="ECO:0007669"/>
    <property type="project" value="TreeGrafter"/>
</dbReference>
<dbReference type="GO" id="GO:1904812">
    <property type="term" value="P:rRNA acetylation involved in maturation of SSU-rRNA"/>
    <property type="evidence" value="ECO:0007669"/>
    <property type="project" value="TreeGrafter"/>
</dbReference>
<evidence type="ECO:0000256" key="1">
    <source>
        <dbReference type="ARBA" id="ARBA00004604"/>
    </source>
</evidence>
<dbReference type="EMBL" id="KN794930">
    <property type="protein sequence ID" value="KIH42602.1"/>
    <property type="molecule type" value="Genomic_DNA"/>
</dbReference>
<dbReference type="Pfam" id="PF13718">
    <property type="entry name" value="GNAT_acetyltr_2"/>
    <property type="match status" value="1"/>
</dbReference>
<feature type="domain" description="N-acetyltransferase" evidence="8">
    <location>
        <begin position="72"/>
        <end position="158"/>
    </location>
</feature>
<dbReference type="InterPro" id="IPR007807">
    <property type="entry name" value="TcmA/NAT10_helicase"/>
</dbReference>
<gene>
    <name evidence="9" type="ORF">ANCDUO_27412</name>
</gene>
<dbReference type="OrthoDB" id="10067491at2759"/>
<dbReference type="PANTHER" id="PTHR10925">
    <property type="entry name" value="N-ACETYLTRANSFERASE 10"/>
    <property type="match status" value="1"/>
</dbReference>
<dbReference type="GO" id="GO:0005524">
    <property type="term" value="F:ATP binding"/>
    <property type="evidence" value="ECO:0007669"/>
    <property type="project" value="UniProtKB-KW"/>
</dbReference>
<evidence type="ECO:0000256" key="6">
    <source>
        <dbReference type="ARBA" id="ARBA00023315"/>
    </source>
</evidence>
<keyword evidence="3" id="KW-0819">tRNA processing</keyword>
<evidence type="ECO:0000256" key="5">
    <source>
        <dbReference type="ARBA" id="ARBA00022840"/>
    </source>
</evidence>
<evidence type="ECO:0000313" key="10">
    <source>
        <dbReference type="Proteomes" id="UP000054047"/>
    </source>
</evidence>
<dbReference type="Pfam" id="PF05127">
    <property type="entry name" value="NAT10_TcmA_helicase"/>
    <property type="match status" value="1"/>
</dbReference>
<sequence>RKLHELTMEESIRYKPGDEIEQWLNRVLCLNAASINTKLSCGTPPPSECELYFVNRDTLFSFHKASESFLQQIMAIYVAAHYKNSPNDLQMLSDAPAHHLFALMSPVKEDQSSVPEVLALAQICLEGNLSEETVSGAIGSGKRAAGDLLPWTISQQFM</sequence>
<dbReference type="GO" id="GO:0030686">
    <property type="term" value="C:90S preribosome"/>
    <property type="evidence" value="ECO:0007669"/>
    <property type="project" value="TreeGrafter"/>
</dbReference>
<organism evidence="9 10">
    <name type="scientific">Ancylostoma duodenale</name>
    <dbReference type="NCBI Taxonomy" id="51022"/>
    <lineage>
        <taxon>Eukaryota</taxon>
        <taxon>Metazoa</taxon>
        <taxon>Ecdysozoa</taxon>
        <taxon>Nematoda</taxon>
        <taxon>Chromadorea</taxon>
        <taxon>Rhabditida</taxon>
        <taxon>Rhabditina</taxon>
        <taxon>Rhabditomorpha</taxon>
        <taxon>Strongyloidea</taxon>
        <taxon>Ancylostomatidae</taxon>
        <taxon>Ancylostomatinae</taxon>
        <taxon>Ancylostoma</taxon>
    </lineage>
</organism>
<feature type="non-terminal residue" evidence="9">
    <location>
        <position position="158"/>
    </location>
</feature>
<dbReference type="PANTHER" id="PTHR10925:SF5">
    <property type="entry name" value="RNA CYTIDINE ACETYLTRANSFERASE"/>
    <property type="match status" value="1"/>
</dbReference>
<feature type="domain" description="TcmA/NAT10 helicase" evidence="7">
    <location>
        <begin position="2"/>
        <end position="31"/>
    </location>
</feature>
<evidence type="ECO:0000259" key="7">
    <source>
        <dbReference type="Pfam" id="PF05127"/>
    </source>
</evidence>
<accession>A0A0C2BYY9</accession>
<dbReference type="GO" id="GO:0008033">
    <property type="term" value="P:tRNA processing"/>
    <property type="evidence" value="ECO:0007669"/>
    <property type="project" value="UniProtKB-KW"/>
</dbReference>
<proteinExistence type="predicted"/>
<keyword evidence="4" id="KW-0547">Nucleotide-binding</keyword>
<keyword evidence="2" id="KW-0808">Transferase</keyword>
<evidence type="ECO:0000256" key="2">
    <source>
        <dbReference type="ARBA" id="ARBA00022679"/>
    </source>
</evidence>
<keyword evidence="10" id="KW-1185">Reference proteome</keyword>
<feature type="non-terminal residue" evidence="9">
    <location>
        <position position="1"/>
    </location>
</feature>
<evidence type="ECO:0000259" key="8">
    <source>
        <dbReference type="Pfam" id="PF13718"/>
    </source>
</evidence>
<dbReference type="AlphaFoldDB" id="A0A0C2BYY9"/>
<reference evidence="9 10" key="1">
    <citation type="submission" date="2013-12" db="EMBL/GenBank/DDBJ databases">
        <title>Draft genome of the parsitic nematode Ancylostoma duodenale.</title>
        <authorList>
            <person name="Mitreva M."/>
        </authorList>
    </citation>
    <scope>NUCLEOTIDE SEQUENCE [LARGE SCALE GENOMIC DNA]</scope>
    <source>
        <strain evidence="9 10">Zhejiang</strain>
    </source>
</reference>